<keyword evidence="13" id="KW-1185">Reference proteome</keyword>
<dbReference type="PANTHER" id="PTHR21091:SF169">
    <property type="entry name" value="UROPORPHYRINOGEN DECARBOXYLASE"/>
    <property type="match status" value="1"/>
</dbReference>
<dbReference type="EC" id="4.1.1.37" evidence="3 7"/>
<evidence type="ECO:0000256" key="5">
    <source>
        <dbReference type="ARBA" id="ARBA00023239"/>
    </source>
</evidence>
<evidence type="ECO:0000256" key="3">
    <source>
        <dbReference type="ARBA" id="ARBA00012288"/>
    </source>
</evidence>
<dbReference type="InterPro" id="IPR000257">
    <property type="entry name" value="Uroporphyrinogen_deCOase"/>
</dbReference>
<comment type="catalytic activity">
    <reaction evidence="7 8">
        <text>uroporphyrinogen III + 4 H(+) = coproporphyrinogen III + 4 CO2</text>
        <dbReference type="Rhea" id="RHEA:19865"/>
        <dbReference type="ChEBI" id="CHEBI:15378"/>
        <dbReference type="ChEBI" id="CHEBI:16526"/>
        <dbReference type="ChEBI" id="CHEBI:57308"/>
        <dbReference type="ChEBI" id="CHEBI:57309"/>
        <dbReference type="EC" id="4.1.1.37"/>
    </reaction>
</comment>
<comment type="caution">
    <text evidence="7">Lacks conserved residue(s) required for the propagation of feature annotation.</text>
</comment>
<evidence type="ECO:0000256" key="7">
    <source>
        <dbReference type="HAMAP-Rule" id="MF_00218"/>
    </source>
</evidence>
<dbReference type="Pfam" id="PF01208">
    <property type="entry name" value="URO-D"/>
    <property type="match status" value="1"/>
</dbReference>
<feature type="domain" description="Uroporphyrinogen decarboxylase (URO-D)" evidence="11">
    <location>
        <begin position="143"/>
        <end position="159"/>
    </location>
</feature>
<keyword evidence="4 7" id="KW-0210">Decarboxylase</keyword>
<name>A0ABQ0CCD9_9PROT</name>
<feature type="binding site" evidence="7">
    <location>
        <position position="155"/>
    </location>
    <ligand>
        <name>substrate</name>
    </ligand>
</feature>
<comment type="similarity">
    <text evidence="2 7 9">Belongs to the uroporphyrinogen decarboxylase family.</text>
</comment>
<feature type="binding site" evidence="7">
    <location>
        <position position="329"/>
    </location>
    <ligand>
        <name>substrate</name>
    </ligand>
</feature>
<evidence type="ECO:0000256" key="9">
    <source>
        <dbReference type="RuleBase" id="RU004169"/>
    </source>
</evidence>
<keyword evidence="7" id="KW-0963">Cytoplasm</keyword>
<evidence type="ECO:0000256" key="2">
    <source>
        <dbReference type="ARBA" id="ARBA00009935"/>
    </source>
</evidence>
<keyword evidence="5 7" id="KW-0456">Lyase</keyword>
<feature type="binding site" evidence="7">
    <location>
        <position position="78"/>
    </location>
    <ligand>
        <name>substrate</name>
    </ligand>
</feature>
<evidence type="ECO:0000256" key="1">
    <source>
        <dbReference type="ARBA" id="ARBA00004804"/>
    </source>
</evidence>
<proteinExistence type="inferred from homology"/>
<comment type="pathway">
    <text evidence="1 7 8">Porphyrin-containing compound metabolism; protoporphyrin-IX biosynthesis; coproporphyrinogen-III from 5-aminolevulinate: step 4/4.</text>
</comment>
<evidence type="ECO:0000259" key="10">
    <source>
        <dbReference type="PROSITE" id="PS00906"/>
    </source>
</evidence>
<dbReference type="GO" id="GO:0004853">
    <property type="term" value="F:uroporphyrinogen decarboxylase activity"/>
    <property type="evidence" value="ECO:0007669"/>
    <property type="project" value="UniProtKB-EC"/>
</dbReference>
<comment type="subunit">
    <text evidence="7">Homodimer.</text>
</comment>
<evidence type="ECO:0000256" key="8">
    <source>
        <dbReference type="RuleBase" id="RU000554"/>
    </source>
</evidence>
<evidence type="ECO:0000259" key="11">
    <source>
        <dbReference type="PROSITE" id="PS00907"/>
    </source>
</evidence>
<dbReference type="HAMAP" id="MF_00218">
    <property type="entry name" value="URO_D"/>
    <property type="match status" value="1"/>
</dbReference>
<dbReference type="InterPro" id="IPR038071">
    <property type="entry name" value="UROD/MetE-like_sf"/>
</dbReference>
<dbReference type="SUPFAM" id="SSF51726">
    <property type="entry name" value="UROD/MetE-like"/>
    <property type="match status" value="1"/>
</dbReference>
<feature type="binding site" evidence="7">
    <location>
        <begin position="28"/>
        <end position="32"/>
    </location>
    <ligand>
        <name>substrate</name>
    </ligand>
</feature>
<evidence type="ECO:0000256" key="4">
    <source>
        <dbReference type="ARBA" id="ARBA00022793"/>
    </source>
</evidence>
<dbReference type="PANTHER" id="PTHR21091">
    <property type="entry name" value="METHYLTETRAHYDROFOLATE:HOMOCYSTEINE METHYLTRANSFERASE RELATED"/>
    <property type="match status" value="1"/>
</dbReference>
<sequence>MPTTEPNHRFLRACLGLPTDRAPIWIMRQAGRYLPEYMQVRREAGDFLSLCKNPELAAKVTWQPIERFGLDAAILFSDILVIPEAMGMGLSFGTGEGPILNPRIETSTDVERLRAPDPEKDLKYVMDAIRTIRTLLADRVPLIGFSGSPWTLATYMVEGGSSRSFTRVLGMLREHPEVMQRLLDRLIEAVTDYLNAQIRHGVQAVQIFDTWGGVLDHDEFLNFSLESMRRIVAGLRRIGPDGMPVPVILFAKGCGEHLEAMAESGCQVVGLDWTTDIGQARLRVGGKVALQGNMDPGLLRASPEEIRQEAERILRAYGPHPGHIFNLGHGIAPDCLPERVGVLVEAVRNFSFQGS</sequence>
<dbReference type="EMBL" id="BAAFGK010000005">
    <property type="protein sequence ID" value="GAB0058547.1"/>
    <property type="molecule type" value="Genomic_DNA"/>
</dbReference>
<dbReference type="Gene3D" id="3.20.20.210">
    <property type="match status" value="1"/>
</dbReference>
<protein>
    <recommendedName>
        <fullName evidence="3 7">Uroporphyrinogen decarboxylase</fullName>
        <shortName evidence="7">UPD</shortName>
        <shortName evidence="7">URO-D</shortName>
        <ecNumber evidence="3 7">4.1.1.37</ecNumber>
    </recommendedName>
</protein>
<keyword evidence="6 7" id="KW-0627">Porphyrin biosynthesis</keyword>
<evidence type="ECO:0000313" key="12">
    <source>
        <dbReference type="EMBL" id="GAB0058547.1"/>
    </source>
</evidence>
<dbReference type="PROSITE" id="PS00907">
    <property type="entry name" value="UROD_2"/>
    <property type="match status" value="1"/>
</dbReference>
<feature type="domain" description="Uroporphyrinogen decarboxylase (URO-D)" evidence="10">
    <location>
        <begin position="23"/>
        <end position="32"/>
    </location>
</feature>
<reference evidence="12 13" key="1">
    <citation type="submission" date="2024-09" db="EMBL/GenBank/DDBJ databases">
        <title>Draft genome sequence of Candidatus Magnetaquicoccaceae bacterium FCR-1.</title>
        <authorList>
            <person name="Shimoshige H."/>
            <person name="Shimamura S."/>
            <person name="Taoka A."/>
            <person name="Kobayashi H."/>
            <person name="Maekawa T."/>
        </authorList>
    </citation>
    <scope>NUCLEOTIDE SEQUENCE [LARGE SCALE GENOMIC DNA]</scope>
    <source>
        <strain evidence="12 13">FCR-1</strain>
    </source>
</reference>
<feature type="site" description="Transition state stabilizer" evidence="7">
    <location>
        <position position="78"/>
    </location>
</feature>
<dbReference type="Proteomes" id="UP001628193">
    <property type="component" value="Unassembled WGS sequence"/>
</dbReference>
<comment type="function">
    <text evidence="7">Catalyzes the decarboxylation of four acetate groups of uroporphyrinogen-III to yield coproporphyrinogen-III.</text>
</comment>
<accession>A0ABQ0CCD9</accession>
<dbReference type="RefSeq" id="WP_420906267.1">
    <property type="nucleotide sequence ID" value="NZ_BAAFGK010000005.1"/>
</dbReference>
<dbReference type="PROSITE" id="PS00906">
    <property type="entry name" value="UROD_1"/>
    <property type="match status" value="1"/>
</dbReference>
<dbReference type="NCBIfam" id="TIGR01464">
    <property type="entry name" value="hemE"/>
    <property type="match status" value="1"/>
</dbReference>
<gene>
    <name evidence="7 12" type="primary">hemE</name>
    <name evidence="12" type="ORF">SIID45300_02898</name>
</gene>
<comment type="caution">
    <text evidence="12">The sequence shown here is derived from an EMBL/GenBank/DDBJ whole genome shotgun (WGS) entry which is preliminary data.</text>
</comment>
<comment type="subcellular location">
    <subcellularLocation>
        <location evidence="7">Cytoplasm</location>
    </subcellularLocation>
</comment>
<organism evidence="12 13">
    <name type="scientific">Candidatus Magnetaquiglobus chichijimensis</name>
    <dbReference type="NCBI Taxonomy" id="3141448"/>
    <lineage>
        <taxon>Bacteria</taxon>
        <taxon>Pseudomonadati</taxon>
        <taxon>Pseudomonadota</taxon>
        <taxon>Magnetococcia</taxon>
        <taxon>Magnetococcales</taxon>
        <taxon>Candidatus Magnetaquicoccaceae</taxon>
        <taxon>Candidatus Magnetaquiglobus</taxon>
    </lineage>
</organism>
<dbReference type="InterPro" id="IPR006361">
    <property type="entry name" value="Uroporphyrinogen_deCO2ase_HemE"/>
</dbReference>
<evidence type="ECO:0000313" key="13">
    <source>
        <dbReference type="Proteomes" id="UP001628193"/>
    </source>
</evidence>
<dbReference type="CDD" id="cd00717">
    <property type="entry name" value="URO-D"/>
    <property type="match status" value="1"/>
</dbReference>
<feature type="binding site" evidence="7">
    <location>
        <position position="210"/>
    </location>
    <ligand>
        <name>substrate</name>
    </ligand>
</feature>
<evidence type="ECO:0000256" key="6">
    <source>
        <dbReference type="ARBA" id="ARBA00023244"/>
    </source>
</evidence>